<evidence type="ECO:0008006" key="13">
    <source>
        <dbReference type="Google" id="ProtNLM"/>
    </source>
</evidence>
<keyword evidence="7" id="KW-0175">Coiled coil</keyword>
<dbReference type="InterPro" id="IPR026243">
    <property type="entry name" value="HAUS1"/>
</dbReference>
<protein>
    <recommendedName>
        <fullName evidence="13">HAUS augmin-like complex subunit 1</fullName>
    </recommendedName>
</protein>
<keyword evidence="10" id="KW-0812">Transmembrane</keyword>
<keyword evidence="4" id="KW-0132">Cell division</keyword>
<dbReference type="AlphaFoldDB" id="A0AAP0S4T6"/>
<keyword evidence="5" id="KW-0493">Microtubule</keyword>
<keyword evidence="10" id="KW-1133">Transmembrane helix</keyword>
<keyword evidence="3" id="KW-0963">Cytoplasm</keyword>
<dbReference type="PANTHER" id="PTHR31570:SF1">
    <property type="entry name" value="HAUS AUGMIN-LIKE COMPLEX SUBUNIT 1"/>
    <property type="match status" value="1"/>
</dbReference>
<proteinExistence type="inferred from homology"/>
<evidence type="ECO:0000256" key="6">
    <source>
        <dbReference type="ARBA" id="ARBA00022776"/>
    </source>
</evidence>
<dbReference type="GO" id="GO:0051301">
    <property type="term" value="P:cell division"/>
    <property type="evidence" value="ECO:0007669"/>
    <property type="project" value="UniProtKB-KW"/>
</dbReference>
<evidence type="ECO:0000256" key="4">
    <source>
        <dbReference type="ARBA" id="ARBA00022618"/>
    </source>
</evidence>
<evidence type="ECO:0000256" key="9">
    <source>
        <dbReference type="ARBA" id="ARBA00023306"/>
    </source>
</evidence>
<dbReference type="GO" id="GO:0051225">
    <property type="term" value="P:spindle assembly"/>
    <property type="evidence" value="ECO:0007669"/>
    <property type="project" value="InterPro"/>
</dbReference>
<keyword evidence="10" id="KW-0472">Membrane</keyword>
<evidence type="ECO:0000256" key="5">
    <source>
        <dbReference type="ARBA" id="ARBA00022701"/>
    </source>
</evidence>
<dbReference type="Pfam" id="PF25762">
    <property type="entry name" value="HAUS1"/>
    <property type="match status" value="1"/>
</dbReference>
<gene>
    <name evidence="11" type="ORF">L1049_008778</name>
</gene>
<sequence>MSDLVFGSDTSISEAKGGVDANRIAEVKAWLVSQFDLVGKDVPDFEYTPRSIAHLHSLATISQAKTKAAGIIATDFRQKAAEYRSQAARIREILESVGVAQESLPSNVVSSAQVLSNVANLLNIRDTELSSFLVAMGDISLRKIGVEDKRSKVQKESKILLDYTRKAIARLTYLKRTLAQLEDDVAPCEGHMENWKTNLAVMASKERQYLQQYSNYKAVLNRVGYTPEISHGVLVEMAEHRKELEKKTKPILDTLRSYQDLPPVIPCFNSQCTIIVLVMFIFAKKLITIWIFLFVQDKALAALAIEDKKRQYAAAEKYLEDVLQSALATTE</sequence>
<evidence type="ECO:0000256" key="1">
    <source>
        <dbReference type="ARBA" id="ARBA00004186"/>
    </source>
</evidence>
<dbReference type="PANTHER" id="PTHR31570">
    <property type="entry name" value="HAUS AUGMIN-LIKE COMPLEX SUBUNIT 1"/>
    <property type="match status" value="1"/>
</dbReference>
<keyword evidence="9" id="KW-0131">Cell cycle</keyword>
<dbReference type="GO" id="GO:0005819">
    <property type="term" value="C:spindle"/>
    <property type="evidence" value="ECO:0007669"/>
    <property type="project" value="UniProtKB-SubCell"/>
</dbReference>
<feature type="transmembrane region" description="Helical" evidence="10">
    <location>
        <begin position="274"/>
        <end position="295"/>
    </location>
</feature>
<comment type="caution">
    <text evidence="11">The sequence shown here is derived from an EMBL/GenBank/DDBJ whole genome shotgun (WGS) entry which is preliminary data.</text>
</comment>
<comment type="subcellular location">
    <subcellularLocation>
        <location evidence="1">Cytoplasm</location>
        <location evidence="1">Cytoskeleton</location>
        <location evidence="1">Spindle</location>
    </subcellularLocation>
</comment>
<dbReference type="GO" id="GO:0070652">
    <property type="term" value="C:HAUS complex"/>
    <property type="evidence" value="ECO:0007669"/>
    <property type="project" value="InterPro"/>
</dbReference>
<name>A0AAP0S4T6_LIQFO</name>
<accession>A0AAP0S4T6</accession>
<comment type="similarity">
    <text evidence="2">Belongs to the HAUS1 family.</text>
</comment>
<dbReference type="EMBL" id="JBBPBK010000002">
    <property type="protein sequence ID" value="KAK9290607.1"/>
    <property type="molecule type" value="Genomic_DNA"/>
</dbReference>
<evidence type="ECO:0000313" key="11">
    <source>
        <dbReference type="EMBL" id="KAK9290607.1"/>
    </source>
</evidence>
<evidence type="ECO:0000313" key="12">
    <source>
        <dbReference type="Proteomes" id="UP001415857"/>
    </source>
</evidence>
<evidence type="ECO:0000256" key="2">
    <source>
        <dbReference type="ARBA" id="ARBA00005479"/>
    </source>
</evidence>
<dbReference type="GO" id="GO:0005874">
    <property type="term" value="C:microtubule"/>
    <property type="evidence" value="ECO:0007669"/>
    <property type="project" value="UniProtKB-KW"/>
</dbReference>
<dbReference type="Proteomes" id="UP001415857">
    <property type="component" value="Unassembled WGS sequence"/>
</dbReference>
<evidence type="ECO:0000256" key="10">
    <source>
        <dbReference type="SAM" id="Phobius"/>
    </source>
</evidence>
<evidence type="ECO:0000256" key="8">
    <source>
        <dbReference type="ARBA" id="ARBA00023212"/>
    </source>
</evidence>
<reference evidence="11 12" key="1">
    <citation type="journal article" date="2024" name="Plant J.">
        <title>Genome sequences and population genomics reveal climatic adaptation and genomic divergence between two closely related sweetgum species.</title>
        <authorList>
            <person name="Xu W.Q."/>
            <person name="Ren C.Q."/>
            <person name="Zhang X.Y."/>
            <person name="Comes H.P."/>
            <person name="Liu X.H."/>
            <person name="Li Y.G."/>
            <person name="Kettle C.J."/>
            <person name="Jalonen R."/>
            <person name="Gaisberger H."/>
            <person name="Ma Y.Z."/>
            <person name="Qiu Y.X."/>
        </authorList>
    </citation>
    <scope>NUCLEOTIDE SEQUENCE [LARGE SCALE GENOMIC DNA]</scope>
    <source>
        <strain evidence="11">Hangzhou</strain>
    </source>
</reference>
<keyword evidence="12" id="KW-1185">Reference proteome</keyword>
<keyword evidence="8" id="KW-0206">Cytoskeleton</keyword>
<keyword evidence="6" id="KW-0498">Mitosis</keyword>
<evidence type="ECO:0000256" key="7">
    <source>
        <dbReference type="ARBA" id="ARBA00023054"/>
    </source>
</evidence>
<dbReference type="GO" id="GO:0005829">
    <property type="term" value="C:cytosol"/>
    <property type="evidence" value="ECO:0007669"/>
    <property type="project" value="TreeGrafter"/>
</dbReference>
<evidence type="ECO:0000256" key="3">
    <source>
        <dbReference type="ARBA" id="ARBA00022490"/>
    </source>
</evidence>
<dbReference type="PRINTS" id="PR02087">
    <property type="entry name" value="HAUSAUGMINL1"/>
</dbReference>
<organism evidence="11 12">
    <name type="scientific">Liquidambar formosana</name>
    <name type="common">Formosan gum</name>
    <dbReference type="NCBI Taxonomy" id="63359"/>
    <lineage>
        <taxon>Eukaryota</taxon>
        <taxon>Viridiplantae</taxon>
        <taxon>Streptophyta</taxon>
        <taxon>Embryophyta</taxon>
        <taxon>Tracheophyta</taxon>
        <taxon>Spermatophyta</taxon>
        <taxon>Magnoliopsida</taxon>
        <taxon>eudicotyledons</taxon>
        <taxon>Gunneridae</taxon>
        <taxon>Pentapetalae</taxon>
        <taxon>Saxifragales</taxon>
        <taxon>Altingiaceae</taxon>
        <taxon>Liquidambar</taxon>
    </lineage>
</organism>